<dbReference type="EMBL" id="BJNT01000029">
    <property type="protein sequence ID" value="GEC87529.1"/>
    <property type="molecule type" value="Genomic_DNA"/>
</dbReference>
<feature type="compositionally biased region" description="Pro residues" evidence="1">
    <location>
        <begin position="160"/>
        <end position="172"/>
    </location>
</feature>
<organism evidence="2 3">
    <name type="scientific">Corynebacterium variabile</name>
    <dbReference type="NCBI Taxonomy" id="1727"/>
    <lineage>
        <taxon>Bacteria</taxon>
        <taxon>Bacillati</taxon>
        <taxon>Actinomycetota</taxon>
        <taxon>Actinomycetes</taxon>
        <taxon>Mycobacteriales</taxon>
        <taxon>Corynebacteriaceae</taxon>
        <taxon>Corynebacterium</taxon>
    </lineage>
</organism>
<name>A0A4Y4C6P6_9CORY</name>
<dbReference type="RefSeq" id="WP_141331611.1">
    <property type="nucleotide sequence ID" value="NZ_BJNT01000029.1"/>
</dbReference>
<protein>
    <submittedName>
        <fullName evidence="2">Uncharacterized protein</fullName>
    </submittedName>
</protein>
<evidence type="ECO:0000256" key="1">
    <source>
        <dbReference type="SAM" id="MobiDB-lite"/>
    </source>
</evidence>
<evidence type="ECO:0000313" key="2">
    <source>
        <dbReference type="EMBL" id="GEC87529.1"/>
    </source>
</evidence>
<dbReference type="AlphaFoldDB" id="A0A4Y4C6P6"/>
<evidence type="ECO:0000313" key="3">
    <source>
        <dbReference type="Proteomes" id="UP000319986"/>
    </source>
</evidence>
<proteinExistence type="predicted"/>
<dbReference type="Proteomes" id="UP000319986">
    <property type="component" value="Unassembled WGS sequence"/>
</dbReference>
<accession>A0A4Y4C6P6</accession>
<dbReference type="GeneID" id="82888913"/>
<sequence length="242" mass="25127">MISVLGEAEHEVLFRDLQVLVRLGPRLGDLVVPSVAASGSNAGVCASVPGPRSPVREHPFAVEHECWLLLKQIVGAVCSAGGLAAPRRRRPGPLSVSELAGWLLDHVEDVAGHEQAADAAVVVGQQARRVADLVDPPLSAKDPTPSEVGPGGAGAQAPGAEPPAPVDPPPPGRGMWGNPSEVSKAAAILGWPVGRRTVGEWAKAGTIRSMTHPDGSVSCSLEDTVDHARGMQERLASVRRVQ</sequence>
<feature type="region of interest" description="Disordered" evidence="1">
    <location>
        <begin position="133"/>
        <end position="180"/>
    </location>
</feature>
<gene>
    <name evidence="2" type="ORF">CVA01_28430</name>
</gene>
<reference evidence="2 3" key="1">
    <citation type="submission" date="2019-06" db="EMBL/GenBank/DDBJ databases">
        <title>Whole genome shotgun sequence of Corynebacterium variabile NBRC 15286.</title>
        <authorList>
            <person name="Hosoyama A."/>
            <person name="Uohara A."/>
            <person name="Ohji S."/>
            <person name="Ichikawa N."/>
        </authorList>
    </citation>
    <scope>NUCLEOTIDE SEQUENCE [LARGE SCALE GENOMIC DNA]</scope>
    <source>
        <strain evidence="2 3">NBRC 15286</strain>
    </source>
</reference>
<comment type="caution">
    <text evidence="2">The sequence shown here is derived from an EMBL/GenBank/DDBJ whole genome shotgun (WGS) entry which is preliminary data.</text>
</comment>